<dbReference type="SUPFAM" id="SSF48403">
    <property type="entry name" value="Ankyrin repeat"/>
    <property type="match status" value="1"/>
</dbReference>
<evidence type="ECO:0000256" key="1">
    <source>
        <dbReference type="ARBA" id="ARBA00022737"/>
    </source>
</evidence>
<evidence type="ECO:0000256" key="2">
    <source>
        <dbReference type="ARBA" id="ARBA00023043"/>
    </source>
</evidence>
<gene>
    <name evidence="3" type="ORF">Mb0295</name>
</gene>
<keyword evidence="1" id="KW-0677">Repeat</keyword>
<keyword evidence="2" id="KW-0040">ANK repeat</keyword>
<reference evidence="3" key="1">
    <citation type="submission" date="2018-03" db="EMBL/GenBank/DDBJ databases">
        <title>Draft genome sequences of Megaviruse, new member of the family Mimiviridae isolated from water in Shanghai, China.</title>
        <authorList>
            <person name="Xia Y."/>
        </authorList>
    </citation>
    <scope>NUCLEOTIDE SEQUENCE</scope>
    <source>
        <strain evidence="3">SH</strain>
    </source>
</reference>
<dbReference type="PANTHER" id="PTHR24198">
    <property type="entry name" value="ANKYRIN REPEAT AND PROTEIN KINASE DOMAIN-CONTAINING PROTEIN"/>
    <property type="match status" value="1"/>
</dbReference>
<dbReference type="Pfam" id="PF12796">
    <property type="entry name" value="Ank_2"/>
    <property type="match status" value="1"/>
</dbReference>
<name>A0A3Q8U8P7_9VIRU</name>
<dbReference type="PANTHER" id="PTHR24198:SF165">
    <property type="entry name" value="ANKYRIN REPEAT-CONTAINING PROTEIN-RELATED"/>
    <property type="match status" value="1"/>
</dbReference>
<proteinExistence type="predicted"/>
<dbReference type="InterPro" id="IPR036770">
    <property type="entry name" value="Ankyrin_rpt-contain_sf"/>
</dbReference>
<sequence>MTDFRITVDLLQKTITNKDTAAFIEILEKCGKDDYWSITNFCRLYDTDQSKINVLINQIESGLIPISDQLVLAACNVDNIKLMDLLIDLGANINMDNSGNNPGIVLMQACIHGNTKLVEYLLQKGMNPNCNSKIFIRACISQNLNMCELLLDYGFIINYDDNKIMSNIVKLIRKKNIDAIKLLIDHKFDFALLNKYCESENMDEKQKTVQMLSDCGIEAKNLPLFFCESKKKKKKIDD</sequence>
<accession>A0A3Q8U8P7</accession>
<dbReference type="SMART" id="SM00248">
    <property type="entry name" value="ANK"/>
    <property type="match status" value="4"/>
</dbReference>
<protein>
    <submittedName>
        <fullName evidence="3">Ankyrin repeat protein</fullName>
    </submittedName>
</protein>
<evidence type="ECO:0000313" key="3">
    <source>
        <dbReference type="EMBL" id="AZL89894.1"/>
    </source>
</evidence>
<dbReference type="InterPro" id="IPR002110">
    <property type="entry name" value="Ankyrin_rpt"/>
</dbReference>
<dbReference type="EMBL" id="MH046811">
    <property type="protein sequence ID" value="AZL89894.1"/>
    <property type="molecule type" value="Genomic_DNA"/>
</dbReference>
<organism evidence="3">
    <name type="scientific">Megavirus baoshan</name>
    <dbReference type="NCBI Taxonomy" id="2496520"/>
    <lineage>
        <taxon>Viruses</taxon>
        <taxon>Varidnaviria</taxon>
        <taxon>Bamfordvirae</taxon>
        <taxon>Nucleocytoviricota</taxon>
        <taxon>Megaviricetes</taxon>
        <taxon>Imitervirales</taxon>
        <taxon>Mimiviridae</taxon>
        <taxon>Megamimivirinae</taxon>
        <taxon>Megavirus</taxon>
        <taxon>Megavirus baoshanense</taxon>
    </lineage>
</organism>
<dbReference type="Gene3D" id="1.25.40.20">
    <property type="entry name" value="Ankyrin repeat-containing domain"/>
    <property type="match status" value="1"/>
</dbReference>